<dbReference type="InterPro" id="IPR004101">
    <property type="entry name" value="Mur_ligase_C"/>
</dbReference>
<reference evidence="24 25" key="1">
    <citation type="submission" date="2015-11" db="EMBL/GenBank/DDBJ databases">
        <title>Genomic analysis of 38 Legionella species identifies large and diverse effector repertoires.</title>
        <authorList>
            <person name="Burstein D."/>
            <person name="Amaro F."/>
            <person name="Zusman T."/>
            <person name="Lifshitz Z."/>
            <person name="Cohen O."/>
            <person name="Gilbert J.A."/>
            <person name="Pupko T."/>
            <person name="Shuman H.A."/>
            <person name="Segal G."/>
        </authorList>
    </citation>
    <scope>NUCLEOTIDE SEQUENCE [LARGE SCALE GENOMIC DNA]</scope>
    <source>
        <strain evidence="24 25">ATCC 49508</strain>
    </source>
</reference>
<comment type="catalytic activity">
    <reaction evidence="18">
        <text>10-formyltetrahydrofolyl-(gamma-L-Glu)(n) + L-glutamate + ATP = 10-formyltetrahydrofolyl-(gamma-L-Glu)(n+1) + ADP + phosphate + H(+)</text>
        <dbReference type="Rhea" id="RHEA:51904"/>
        <dbReference type="Rhea" id="RHEA-COMP:13088"/>
        <dbReference type="Rhea" id="RHEA-COMP:14300"/>
        <dbReference type="ChEBI" id="CHEBI:15378"/>
        <dbReference type="ChEBI" id="CHEBI:29985"/>
        <dbReference type="ChEBI" id="CHEBI:30616"/>
        <dbReference type="ChEBI" id="CHEBI:43474"/>
        <dbReference type="ChEBI" id="CHEBI:134413"/>
        <dbReference type="ChEBI" id="CHEBI:456216"/>
        <dbReference type="EC" id="6.3.2.17"/>
    </reaction>
</comment>
<dbReference type="Pfam" id="PF08245">
    <property type="entry name" value="Mur_ligase_M"/>
    <property type="match status" value="1"/>
</dbReference>
<evidence type="ECO:0000256" key="1">
    <source>
        <dbReference type="ARBA" id="ARBA00002714"/>
    </source>
</evidence>
<evidence type="ECO:0000256" key="16">
    <source>
        <dbReference type="ARBA" id="ARBA00032510"/>
    </source>
</evidence>
<dbReference type="EMBL" id="LNZC01000002">
    <property type="protein sequence ID" value="KTD82034.1"/>
    <property type="molecule type" value="Genomic_DNA"/>
</dbReference>
<evidence type="ECO:0000256" key="12">
    <source>
        <dbReference type="ARBA" id="ARBA00022842"/>
    </source>
</evidence>
<comment type="function">
    <text evidence="1">Functions in two distinct reactions of the de novo folate biosynthetic pathway. Catalyzes the addition of a glutamate residue to dihydropteroate (7,8-dihydropteroate or H2Pte) to form dihydrofolate (7,8-dihydrofolate monoglutamate or H2Pte-Glu). Also catalyzes successive additions of L-glutamate to tetrahydrofolate or 10-formyltetrahydrofolate or 5,10-methylenetetrahydrofolate, leading to folylpolyglutamate derivatives.</text>
</comment>
<dbReference type="GO" id="GO:0046654">
    <property type="term" value="P:tetrahydrofolate biosynthetic process"/>
    <property type="evidence" value="ECO:0007669"/>
    <property type="project" value="UniProtKB-UniPathway"/>
</dbReference>
<evidence type="ECO:0000313" key="25">
    <source>
        <dbReference type="Proteomes" id="UP000054662"/>
    </source>
</evidence>
<dbReference type="PANTHER" id="PTHR11136">
    <property type="entry name" value="FOLYLPOLYGLUTAMATE SYNTHASE-RELATED"/>
    <property type="match status" value="1"/>
</dbReference>
<evidence type="ECO:0000256" key="18">
    <source>
        <dbReference type="ARBA" id="ARBA00047808"/>
    </source>
</evidence>
<dbReference type="EC" id="6.3.2.17" evidence="6"/>
<dbReference type="GO" id="GO:0005524">
    <property type="term" value="F:ATP binding"/>
    <property type="evidence" value="ECO:0007669"/>
    <property type="project" value="UniProtKB-KW"/>
</dbReference>
<evidence type="ECO:0000256" key="7">
    <source>
        <dbReference type="ARBA" id="ARBA00019357"/>
    </source>
</evidence>
<evidence type="ECO:0000256" key="13">
    <source>
        <dbReference type="ARBA" id="ARBA00022909"/>
    </source>
</evidence>
<dbReference type="STRING" id="45076.Lwor_0337"/>
<dbReference type="GO" id="GO:0046872">
    <property type="term" value="F:metal ion binding"/>
    <property type="evidence" value="ECO:0007669"/>
    <property type="project" value="UniProtKB-KW"/>
</dbReference>
<evidence type="ECO:0000256" key="2">
    <source>
        <dbReference type="ARBA" id="ARBA00004799"/>
    </source>
</evidence>
<evidence type="ECO:0000256" key="3">
    <source>
        <dbReference type="ARBA" id="ARBA00005150"/>
    </source>
</evidence>
<dbReference type="RefSeq" id="WP_058492154.1">
    <property type="nucleotide sequence ID" value="NZ_CBCRUR010000003.1"/>
</dbReference>
<dbReference type="GO" id="GO:0004326">
    <property type="term" value="F:tetrahydrofolylpolyglutamate synthase activity"/>
    <property type="evidence" value="ECO:0007669"/>
    <property type="project" value="UniProtKB-EC"/>
</dbReference>
<evidence type="ECO:0000256" key="6">
    <source>
        <dbReference type="ARBA" id="ARBA00013025"/>
    </source>
</evidence>
<comment type="catalytic activity">
    <reaction evidence="20">
        <text>7,8-dihydropteroate + L-glutamate + ATP = 7,8-dihydrofolate + ADP + phosphate + H(+)</text>
        <dbReference type="Rhea" id="RHEA:23584"/>
        <dbReference type="ChEBI" id="CHEBI:15378"/>
        <dbReference type="ChEBI" id="CHEBI:17839"/>
        <dbReference type="ChEBI" id="CHEBI:29985"/>
        <dbReference type="ChEBI" id="CHEBI:30616"/>
        <dbReference type="ChEBI" id="CHEBI:43474"/>
        <dbReference type="ChEBI" id="CHEBI:57451"/>
        <dbReference type="ChEBI" id="CHEBI:456216"/>
        <dbReference type="EC" id="6.3.2.12"/>
    </reaction>
</comment>
<dbReference type="UniPathway" id="UPA00077">
    <property type="reaction ID" value="UER00157"/>
</dbReference>
<evidence type="ECO:0000256" key="20">
    <source>
        <dbReference type="ARBA" id="ARBA00049161"/>
    </source>
</evidence>
<keyword evidence="8 21" id="KW-0436">Ligase</keyword>
<dbReference type="Proteomes" id="UP000054662">
    <property type="component" value="Unassembled WGS sequence"/>
</dbReference>
<evidence type="ECO:0000259" key="23">
    <source>
        <dbReference type="Pfam" id="PF08245"/>
    </source>
</evidence>
<dbReference type="NCBIfam" id="TIGR01499">
    <property type="entry name" value="folC"/>
    <property type="match status" value="1"/>
</dbReference>
<keyword evidence="13" id="KW-0289">Folate biosynthesis</keyword>
<name>A0A0W1AL69_9GAMM</name>
<protein>
    <recommendedName>
        <fullName evidence="7">Dihydrofolate synthase/folylpolyglutamate synthase</fullName>
        <ecNumber evidence="5">6.3.2.12</ecNumber>
        <ecNumber evidence="6">6.3.2.17</ecNumber>
    </recommendedName>
    <alternativeName>
        <fullName evidence="16">Folylpoly-gamma-glutamate synthetase-dihydrofolate synthetase</fullName>
    </alternativeName>
    <alternativeName>
        <fullName evidence="14">Folylpolyglutamate synthetase</fullName>
    </alternativeName>
    <alternativeName>
        <fullName evidence="15">Tetrahydrofolylpolyglutamate synthase</fullName>
    </alternativeName>
</protein>
<comment type="catalytic activity">
    <reaction evidence="19">
        <text>(6R)-5,10-methylenetetrahydrofolyl-(gamma-L-Glu)(n) + L-glutamate + ATP = (6R)-5,10-methylenetetrahydrofolyl-(gamma-L-Glu)(n+1) + ADP + phosphate + H(+)</text>
        <dbReference type="Rhea" id="RHEA:51912"/>
        <dbReference type="Rhea" id="RHEA-COMP:13257"/>
        <dbReference type="Rhea" id="RHEA-COMP:13258"/>
        <dbReference type="ChEBI" id="CHEBI:15378"/>
        <dbReference type="ChEBI" id="CHEBI:29985"/>
        <dbReference type="ChEBI" id="CHEBI:30616"/>
        <dbReference type="ChEBI" id="CHEBI:43474"/>
        <dbReference type="ChEBI" id="CHEBI:136572"/>
        <dbReference type="ChEBI" id="CHEBI:456216"/>
        <dbReference type="EC" id="6.3.2.17"/>
    </reaction>
</comment>
<dbReference type="GO" id="GO:0005737">
    <property type="term" value="C:cytoplasm"/>
    <property type="evidence" value="ECO:0007669"/>
    <property type="project" value="TreeGrafter"/>
</dbReference>
<dbReference type="Gene3D" id="3.40.1190.10">
    <property type="entry name" value="Mur-like, catalytic domain"/>
    <property type="match status" value="1"/>
</dbReference>
<evidence type="ECO:0000256" key="17">
    <source>
        <dbReference type="ARBA" id="ARBA00047493"/>
    </source>
</evidence>
<evidence type="ECO:0000256" key="8">
    <source>
        <dbReference type="ARBA" id="ARBA00022598"/>
    </source>
</evidence>
<evidence type="ECO:0000256" key="10">
    <source>
        <dbReference type="ARBA" id="ARBA00022741"/>
    </source>
</evidence>
<dbReference type="InterPro" id="IPR013221">
    <property type="entry name" value="Mur_ligase_cen"/>
</dbReference>
<dbReference type="Pfam" id="PF02875">
    <property type="entry name" value="Mur_ligase_C"/>
    <property type="match status" value="1"/>
</dbReference>
<dbReference type="PATRIC" id="fig|45076.6.peg.370"/>
<dbReference type="SUPFAM" id="SSF53244">
    <property type="entry name" value="MurD-like peptide ligases, peptide-binding domain"/>
    <property type="match status" value="1"/>
</dbReference>
<comment type="similarity">
    <text evidence="4 21">Belongs to the folylpolyglutamate synthase family.</text>
</comment>
<dbReference type="Gene3D" id="3.90.190.20">
    <property type="entry name" value="Mur ligase, C-terminal domain"/>
    <property type="match status" value="1"/>
</dbReference>
<dbReference type="InterPro" id="IPR036565">
    <property type="entry name" value="Mur-like_cat_sf"/>
</dbReference>
<comment type="pathway">
    <text evidence="2">Cofactor biosynthesis; tetrahydrofolate biosynthesis; 7,8-dihydrofolate from 2-amino-4-hydroxy-6-hydroxymethyl-7,8-dihydropteridine diphosphate and 4-aminobenzoate: step 2/2.</text>
</comment>
<comment type="pathway">
    <text evidence="3">Cofactor biosynthesis; tetrahydrofolylpolyglutamate biosynthesis.</text>
</comment>
<evidence type="ECO:0000256" key="5">
    <source>
        <dbReference type="ARBA" id="ARBA00013023"/>
    </source>
</evidence>
<keyword evidence="12" id="KW-0460">Magnesium</keyword>
<accession>A0A0W1AL69</accession>
<evidence type="ECO:0000259" key="22">
    <source>
        <dbReference type="Pfam" id="PF02875"/>
    </source>
</evidence>
<gene>
    <name evidence="24" type="primary">folC</name>
    <name evidence="24" type="ORF">Lwor_0337</name>
</gene>
<feature type="domain" description="Mur ligase central" evidence="23">
    <location>
        <begin position="51"/>
        <end position="242"/>
    </location>
</feature>
<dbReference type="AlphaFoldDB" id="A0A0W1AL69"/>
<keyword evidence="11 21" id="KW-0067">ATP-binding</keyword>
<evidence type="ECO:0000256" key="4">
    <source>
        <dbReference type="ARBA" id="ARBA00008276"/>
    </source>
</evidence>
<keyword evidence="9" id="KW-0479">Metal-binding</keyword>
<dbReference type="PROSITE" id="PS01012">
    <property type="entry name" value="FOLYLPOLYGLU_SYNT_2"/>
    <property type="match status" value="1"/>
</dbReference>
<evidence type="ECO:0000256" key="21">
    <source>
        <dbReference type="PIRNR" id="PIRNR001563"/>
    </source>
</evidence>
<dbReference type="GO" id="GO:0046656">
    <property type="term" value="P:folic acid biosynthetic process"/>
    <property type="evidence" value="ECO:0007669"/>
    <property type="project" value="UniProtKB-KW"/>
</dbReference>
<dbReference type="InterPro" id="IPR001645">
    <property type="entry name" value="Folylpolyglutamate_synth"/>
</dbReference>
<comment type="catalytic activity">
    <reaction evidence="17">
        <text>(6S)-5,6,7,8-tetrahydrofolyl-(gamma-L-Glu)(n) + L-glutamate + ATP = (6S)-5,6,7,8-tetrahydrofolyl-(gamma-L-Glu)(n+1) + ADP + phosphate + H(+)</text>
        <dbReference type="Rhea" id="RHEA:10580"/>
        <dbReference type="Rhea" id="RHEA-COMP:14738"/>
        <dbReference type="Rhea" id="RHEA-COMP:14740"/>
        <dbReference type="ChEBI" id="CHEBI:15378"/>
        <dbReference type="ChEBI" id="CHEBI:29985"/>
        <dbReference type="ChEBI" id="CHEBI:30616"/>
        <dbReference type="ChEBI" id="CHEBI:43474"/>
        <dbReference type="ChEBI" id="CHEBI:141005"/>
        <dbReference type="ChEBI" id="CHEBI:456216"/>
        <dbReference type="EC" id="6.3.2.17"/>
    </reaction>
</comment>
<dbReference type="InterPro" id="IPR036615">
    <property type="entry name" value="Mur_ligase_C_dom_sf"/>
</dbReference>
<dbReference type="SUPFAM" id="SSF53623">
    <property type="entry name" value="MurD-like peptide ligases, catalytic domain"/>
    <property type="match status" value="1"/>
</dbReference>
<dbReference type="NCBIfam" id="NF008101">
    <property type="entry name" value="PRK10846.1"/>
    <property type="match status" value="1"/>
</dbReference>
<organism evidence="24 25">
    <name type="scientific">Legionella worsleiensis</name>
    <dbReference type="NCBI Taxonomy" id="45076"/>
    <lineage>
        <taxon>Bacteria</taxon>
        <taxon>Pseudomonadati</taxon>
        <taxon>Pseudomonadota</taxon>
        <taxon>Gammaproteobacteria</taxon>
        <taxon>Legionellales</taxon>
        <taxon>Legionellaceae</taxon>
        <taxon>Legionella</taxon>
    </lineage>
</organism>
<dbReference type="EC" id="6.3.2.12" evidence="5"/>
<evidence type="ECO:0000313" key="24">
    <source>
        <dbReference type="EMBL" id="KTD82034.1"/>
    </source>
</evidence>
<dbReference type="OrthoDB" id="9809356at2"/>
<dbReference type="PANTHER" id="PTHR11136:SF0">
    <property type="entry name" value="DIHYDROFOLATE SYNTHETASE-RELATED"/>
    <property type="match status" value="1"/>
</dbReference>
<comment type="caution">
    <text evidence="24">The sequence shown here is derived from an EMBL/GenBank/DDBJ whole genome shotgun (WGS) entry which is preliminary data.</text>
</comment>
<proteinExistence type="inferred from homology"/>
<dbReference type="InterPro" id="IPR018109">
    <property type="entry name" value="Folylpolyglutamate_synth_CS"/>
</dbReference>
<feature type="domain" description="Mur ligase C-terminal" evidence="22">
    <location>
        <begin position="287"/>
        <end position="409"/>
    </location>
</feature>
<dbReference type="PIRSF" id="PIRSF001563">
    <property type="entry name" value="Folylpolyglu_synth"/>
    <property type="match status" value="1"/>
</dbReference>
<keyword evidence="10 21" id="KW-0547">Nucleotide-binding</keyword>
<evidence type="ECO:0000256" key="19">
    <source>
        <dbReference type="ARBA" id="ARBA00049035"/>
    </source>
</evidence>
<dbReference type="GO" id="GO:0008841">
    <property type="term" value="F:dihydrofolate synthase activity"/>
    <property type="evidence" value="ECO:0007669"/>
    <property type="project" value="UniProtKB-EC"/>
</dbReference>
<evidence type="ECO:0000256" key="11">
    <source>
        <dbReference type="ARBA" id="ARBA00022840"/>
    </source>
</evidence>
<evidence type="ECO:0000256" key="9">
    <source>
        <dbReference type="ARBA" id="ARBA00022723"/>
    </source>
</evidence>
<sequence length="429" mass="48358">MHNPLSEWDLNHWLTSLESRYTREIQLGLTRIESVAKKLRLLVSEAKIITVAGTNGKGSTVRALETIYHTAGYKVGAYTSPHLVRFNERIRVNMKSVSDDDLCCAFCAVEEGRGQVELTYFEMTTLAALWHFKRQKLDVLIMEVGLGGRLDATNILDADLAIITTIDYDHQEFLGTTLDAIGYEKAGILRHKKPFVYADEQPPVSILKRADEIGCSGFLYNEHYSYQVHQSHWTHHFSGRVIDQLPVPQIQLKSASAALTASLLLGHELPVVNEHYRLAMKSIFLPGRLQLIKFNNRQILFDVSHNPQAARLLAARIKQMRINGRVHAIFSALKDKDISGLIVPLGDCINIWYPAQLDNKRAASSELLMTEFKNAALNVDFCYTDPVLAFEHALSQSDSDDLIVVYGSFFTVSQVMAAQHHILEQKEIQ</sequence>
<evidence type="ECO:0000256" key="15">
    <source>
        <dbReference type="ARBA" id="ARBA00030592"/>
    </source>
</evidence>
<evidence type="ECO:0000256" key="14">
    <source>
        <dbReference type="ARBA" id="ARBA00030048"/>
    </source>
</evidence>
<keyword evidence="25" id="KW-1185">Reference proteome</keyword>